<dbReference type="Pfam" id="PF18052">
    <property type="entry name" value="Rx_N"/>
    <property type="match status" value="1"/>
</dbReference>
<evidence type="ECO:0000256" key="1">
    <source>
        <dbReference type="ARBA" id="ARBA00022737"/>
    </source>
</evidence>
<dbReference type="CDD" id="cd14798">
    <property type="entry name" value="RX-CC_like"/>
    <property type="match status" value="1"/>
</dbReference>
<dbReference type="InterPro" id="IPR041118">
    <property type="entry name" value="Rx_N"/>
</dbReference>
<keyword evidence="3" id="KW-0611">Plant defense</keyword>
<dbReference type="EMBL" id="KK796975">
    <property type="protein sequence ID" value="KDO35872.1"/>
    <property type="molecule type" value="Genomic_DNA"/>
</dbReference>
<evidence type="ECO:0000313" key="6">
    <source>
        <dbReference type="EMBL" id="KDO35872.1"/>
    </source>
</evidence>
<protein>
    <recommendedName>
        <fullName evidence="5">Disease resistance N-terminal domain-containing protein</fullName>
    </recommendedName>
</protein>
<evidence type="ECO:0000256" key="4">
    <source>
        <dbReference type="SAM" id="SignalP"/>
    </source>
</evidence>
<sequence length="151" mass="17397">MVDAIVSPLLELLICFAVEVVKQQVKLVVGVKQEVKKLTSHLQAIQDVLNDAEQRQVKEEFVRLWLGRIKDISYDIEDVLDEWITNQGDADDNVVVLAPQKKKKECSYFLATCFGFKQVFIRHDIAIKIKEINEEVDDIATQKNMFKFVES</sequence>
<keyword evidence="2" id="KW-0547">Nucleotide-binding</keyword>
<reference evidence="6 7" key="1">
    <citation type="submission" date="2014-04" db="EMBL/GenBank/DDBJ databases">
        <authorList>
            <consortium name="International Citrus Genome Consortium"/>
            <person name="Gmitter F."/>
            <person name="Chen C."/>
            <person name="Farmerie W."/>
            <person name="Harkins T."/>
            <person name="Desany B."/>
            <person name="Mohiuddin M."/>
            <person name="Kodira C."/>
            <person name="Borodovsky M."/>
            <person name="Lomsadze A."/>
            <person name="Burns P."/>
            <person name="Jenkins J."/>
            <person name="Prochnik S."/>
            <person name="Shu S."/>
            <person name="Chapman J."/>
            <person name="Pitluck S."/>
            <person name="Schmutz J."/>
            <person name="Rokhsar D."/>
        </authorList>
    </citation>
    <scope>NUCLEOTIDE SEQUENCE</scope>
</reference>
<dbReference type="AlphaFoldDB" id="A0A067DA40"/>
<evidence type="ECO:0000256" key="3">
    <source>
        <dbReference type="ARBA" id="ARBA00022821"/>
    </source>
</evidence>
<feature type="non-terminal residue" evidence="6">
    <location>
        <position position="151"/>
    </location>
</feature>
<dbReference type="PANTHER" id="PTHR19338">
    <property type="entry name" value="TRANSLOCASE OF INNER MITOCHONDRIAL MEMBRANE 13 HOMOLOG"/>
    <property type="match status" value="1"/>
</dbReference>
<feature type="domain" description="Disease resistance N-terminal" evidence="5">
    <location>
        <begin position="18"/>
        <end position="100"/>
    </location>
</feature>
<dbReference type="STRING" id="2711.A0A067DA40"/>
<evidence type="ECO:0000259" key="5">
    <source>
        <dbReference type="Pfam" id="PF18052"/>
    </source>
</evidence>
<gene>
    <name evidence="6" type="ORF">CISIN_1g042808mg</name>
</gene>
<proteinExistence type="predicted"/>
<organism evidence="6 7">
    <name type="scientific">Citrus sinensis</name>
    <name type="common">Sweet orange</name>
    <name type="synonym">Citrus aurantium var. sinensis</name>
    <dbReference type="NCBI Taxonomy" id="2711"/>
    <lineage>
        <taxon>Eukaryota</taxon>
        <taxon>Viridiplantae</taxon>
        <taxon>Streptophyta</taxon>
        <taxon>Embryophyta</taxon>
        <taxon>Tracheophyta</taxon>
        <taxon>Spermatophyta</taxon>
        <taxon>Magnoliopsida</taxon>
        <taxon>eudicotyledons</taxon>
        <taxon>Gunneridae</taxon>
        <taxon>Pentapetalae</taxon>
        <taxon>rosids</taxon>
        <taxon>malvids</taxon>
        <taxon>Sapindales</taxon>
        <taxon>Rutaceae</taxon>
        <taxon>Aurantioideae</taxon>
        <taxon>Citrus</taxon>
    </lineage>
</organism>
<dbReference type="InterPro" id="IPR038005">
    <property type="entry name" value="RX-like_CC"/>
</dbReference>
<dbReference type="GO" id="GO:0006952">
    <property type="term" value="P:defense response"/>
    <property type="evidence" value="ECO:0007669"/>
    <property type="project" value="UniProtKB-KW"/>
</dbReference>
<dbReference type="Proteomes" id="UP000027120">
    <property type="component" value="Unassembled WGS sequence"/>
</dbReference>
<dbReference type="Gene3D" id="1.20.5.4130">
    <property type="match status" value="1"/>
</dbReference>
<keyword evidence="1" id="KW-0677">Repeat</keyword>
<dbReference type="GO" id="GO:0000166">
    <property type="term" value="F:nucleotide binding"/>
    <property type="evidence" value="ECO:0007669"/>
    <property type="project" value="UniProtKB-KW"/>
</dbReference>
<evidence type="ECO:0000313" key="7">
    <source>
        <dbReference type="Proteomes" id="UP000027120"/>
    </source>
</evidence>
<feature type="chain" id="PRO_5001638478" description="Disease resistance N-terminal domain-containing protein" evidence="4">
    <location>
        <begin position="18"/>
        <end position="151"/>
    </location>
</feature>
<name>A0A067DA40_CITSI</name>
<keyword evidence="4" id="KW-0732">Signal</keyword>
<dbReference type="SMR" id="A0A067DA40"/>
<keyword evidence="7" id="KW-1185">Reference proteome</keyword>
<accession>A0A067DA40</accession>
<evidence type="ECO:0000256" key="2">
    <source>
        <dbReference type="ARBA" id="ARBA00022741"/>
    </source>
</evidence>
<feature type="signal peptide" evidence="4">
    <location>
        <begin position="1"/>
        <end position="17"/>
    </location>
</feature>
<dbReference type="PANTHER" id="PTHR19338:SF37">
    <property type="entry name" value="DISEASE RESISTANCE PROTEIN RGA4"/>
    <property type="match status" value="1"/>
</dbReference>